<evidence type="ECO:0000259" key="1">
    <source>
        <dbReference type="Pfam" id="PF22599"/>
    </source>
</evidence>
<dbReference type="Gene3D" id="3.30.1360.200">
    <property type="match status" value="1"/>
</dbReference>
<sequence length="148" mass="16447">MGGEVEGMNVKNPPFSVVRGSAAARIALSFVHARDRIDLVAAEILAIEARAEQTFFCDDTGAYHTFQLPHVQLEFAPHIGARIHRLTSQILDEELALLVDGEVIVRPVVREPIGWRGHMSLSANDMDEAEQLAGRLRRCWVNPVLRVV</sequence>
<keyword evidence="3" id="KW-1185">Reference proteome</keyword>
<name>A0A371BB81_9BRAD</name>
<proteinExistence type="predicted"/>
<dbReference type="InterPro" id="IPR054384">
    <property type="entry name" value="SecDF_P1_head"/>
</dbReference>
<evidence type="ECO:0000313" key="2">
    <source>
        <dbReference type="EMBL" id="RDV04838.1"/>
    </source>
</evidence>
<dbReference type="AlphaFoldDB" id="A0A371BB81"/>
<evidence type="ECO:0000313" key="3">
    <source>
        <dbReference type="Proteomes" id="UP000263993"/>
    </source>
</evidence>
<dbReference type="EMBL" id="QRGO01000001">
    <property type="protein sequence ID" value="RDV04838.1"/>
    <property type="molecule type" value="Genomic_DNA"/>
</dbReference>
<dbReference type="Proteomes" id="UP000263993">
    <property type="component" value="Unassembled WGS sequence"/>
</dbReference>
<dbReference type="Pfam" id="PF22599">
    <property type="entry name" value="SecDF_P1_head"/>
    <property type="match status" value="1"/>
</dbReference>
<organism evidence="2 3">
    <name type="scientific">Undibacter mobilis</name>
    <dbReference type="NCBI Taxonomy" id="2292256"/>
    <lineage>
        <taxon>Bacteria</taxon>
        <taxon>Pseudomonadati</taxon>
        <taxon>Pseudomonadota</taxon>
        <taxon>Alphaproteobacteria</taxon>
        <taxon>Hyphomicrobiales</taxon>
        <taxon>Nitrobacteraceae</taxon>
        <taxon>Undibacter</taxon>
    </lineage>
</organism>
<accession>A0A371BB81</accession>
<feature type="domain" description="SecDF P1 head subdomain" evidence="1">
    <location>
        <begin position="66"/>
        <end position="137"/>
    </location>
</feature>
<protein>
    <recommendedName>
        <fullName evidence="1">SecDF P1 head subdomain domain-containing protein</fullName>
    </recommendedName>
</protein>
<gene>
    <name evidence="2" type="ORF">DXH78_09850</name>
</gene>
<reference evidence="3" key="1">
    <citation type="submission" date="2018-08" db="EMBL/GenBank/DDBJ databases">
        <authorList>
            <person name="Kim S.-J."/>
            <person name="Jung G.-Y."/>
        </authorList>
    </citation>
    <scope>NUCLEOTIDE SEQUENCE [LARGE SCALE GENOMIC DNA]</scope>
    <source>
        <strain evidence="3">GY_H</strain>
    </source>
</reference>
<comment type="caution">
    <text evidence="2">The sequence shown here is derived from an EMBL/GenBank/DDBJ whole genome shotgun (WGS) entry which is preliminary data.</text>
</comment>